<feature type="signal peptide" evidence="3">
    <location>
        <begin position="1"/>
        <end position="15"/>
    </location>
</feature>
<dbReference type="CDD" id="cd00087">
    <property type="entry name" value="FReD"/>
    <property type="match status" value="1"/>
</dbReference>
<feature type="chain" id="PRO_5027033140" description="Fibrinogen C-terminal domain-containing protein" evidence="3">
    <location>
        <begin position="16"/>
        <end position="418"/>
    </location>
</feature>
<organism evidence="6 7">
    <name type="scientific">Mytilus coruscus</name>
    <name type="common">Sea mussel</name>
    <dbReference type="NCBI Taxonomy" id="42192"/>
    <lineage>
        <taxon>Eukaryota</taxon>
        <taxon>Metazoa</taxon>
        <taxon>Spiralia</taxon>
        <taxon>Lophotrochozoa</taxon>
        <taxon>Mollusca</taxon>
        <taxon>Bivalvia</taxon>
        <taxon>Autobranchia</taxon>
        <taxon>Pteriomorphia</taxon>
        <taxon>Mytilida</taxon>
        <taxon>Mytiloidea</taxon>
        <taxon>Mytilidae</taxon>
        <taxon>Mytilinae</taxon>
        <taxon>Mytilus</taxon>
    </lineage>
</organism>
<dbReference type="InterPro" id="IPR036056">
    <property type="entry name" value="Fibrinogen-like_C"/>
</dbReference>
<proteinExistence type="predicted"/>
<evidence type="ECO:0000259" key="4">
    <source>
        <dbReference type="PROSITE" id="PS50923"/>
    </source>
</evidence>
<evidence type="ECO:0000256" key="2">
    <source>
        <dbReference type="PROSITE-ProRule" id="PRU00302"/>
    </source>
</evidence>
<dbReference type="CDD" id="cd00033">
    <property type="entry name" value="CCP"/>
    <property type="match status" value="1"/>
</dbReference>
<dbReference type="EMBL" id="CACVKT020005661">
    <property type="protein sequence ID" value="CAC5396823.1"/>
    <property type="molecule type" value="Genomic_DNA"/>
</dbReference>
<feature type="disulfide bond" evidence="2">
    <location>
        <begin position="142"/>
        <end position="185"/>
    </location>
</feature>
<dbReference type="Gene3D" id="3.90.215.10">
    <property type="entry name" value="Gamma Fibrinogen, chain A, domain 1"/>
    <property type="match status" value="1"/>
</dbReference>
<dbReference type="SMART" id="SM00186">
    <property type="entry name" value="FBG"/>
    <property type="match status" value="1"/>
</dbReference>
<keyword evidence="3" id="KW-0732">Signal</keyword>
<evidence type="ECO:0000313" key="7">
    <source>
        <dbReference type="Proteomes" id="UP000507470"/>
    </source>
</evidence>
<keyword evidence="2" id="KW-0768">Sushi</keyword>
<reference evidence="6 7" key="1">
    <citation type="submission" date="2020-06" db="EMBL/GenBank/DDBJ databases">
        <authorList>
            <person name="Li R."/>
            <person name="Bekaert M."/>
        </authorList>
    </citation>
    <scope>NUCLEOTIDE SEQUENCE [LARGE SCALE GENOMIC DNA]</scope>
    <source>
        <strain evidence="7">wild</strain>
    </source>
</reference>
<dbReference type="PROSITE" id="PS51406">
    <property type="entry name" value="FIBRINOGEN_C_2"/>
    <property type="match status" value="1"/>
</dbReference>
<accession>A0A6J8CK78</accession>
<feature type="domain" description="Fibrinogen C-terminal" evidence="5">
    <location>
        <begin position="203"/>
        <end position="417"/>
    </location>
</feature>
<comment type="caution">
    <text evidence="2">Lacks conserved residue(s) required for the propagation of feature annotation.</text>
</comment>
<feature type="domain" description="Sushi" evidence="4">
    <location>
        <begin position="140"/>
        <end position="199"/>
    </location>
</feature>
<sequence>MSILGIFLVLPVLNGFSMKEYCHKKDFSCEQPFFYEQGKLEFGRCSSINVLRRLSRLGMIDCVRECLVTSQCKGINYRPDWQMCDVVGEIISKDLGPEDGCVHSNISTWPESLAGECRNYDCVDGEKCLFEDYKVRCEQVYCVNNPNADNAISDEKFGHHKNLGAGLKFRCNDGYKLQGHPYSFCMHSGRWETKFRCILNGTEISNEFPKDCSDLPKGSNSGVYVVRTNIKVFCDMDTDSGGWTVIQHRFNGMQTFEKSWHEYKTGFGDVSGEFWLGNDNLHAILSQREYKMRVDLEYFDGNNALAVYSGFSVGNESTGYKLSISGYSGTAGDGMTDFSQNSLNGMSFSTADRNQDMSDVHDCADYKRSGWWHRDCTKGNINGLYRPGEQGNDVMHWRTLNGKYSLSMTRMMIKPASI</sequence>
<dbReference type="Pfam" id="PF00147">
    <property type="entry name" value="Fibrinogen_C"/>
    <property type="match status" value="1"/>
</dbReference>
<dbReference type="Gene3D" id="2.10.70.10">
    <property type="entry name" value="Complement Module, domain 1"/>
    <property type="match status" value="1"/>
</dbReference>
<dbReference type="InterPro" id="IPR014716">
    <property type="entry name" value="Fibrinogen_a/b/g_C_1"/>
</dbReference>
<protein>
    <recommendedName>
        <fullName evidence="8">Fibrinogen C-terminal domain-containing protein</fullName>
    </recommendedName>
</protein>
<evidence type="ECO:0000313" key="6">
    <source>
        <dbReference type="EMBL" id="CAC5396823.1"/>
    </source>
</evidence>
<evidence type="ECO:0000256" key="1">
    <source>
        <dbReference type="ARBA" id="ARBA00023157"/>
    </source>
</evidence>
<dbReference type="OrthoDB" id="6038967at2759"/>
<dbReference type="AlphaFoldDB" id="A0A6J8CK78"/>
<dbReference type="Proteomes" id="UP000507470">
    <property type="component" value="Unassembled WGS sequence"/>
</dbReference>
<dbReference type="InterPro" id="IPR002181">
    <property type="entry name" value="Fibrinogen_a/b/g_C_dom"/>
</dbReference>
<dbReference type="SUPFAM" id="SSF56496">
    <property type="entry name" value="Fibrinogen C-terminal domain-like"/>
    <property type="match status" value="1"/>
</dbReference>
<dbReference type="GO" id="GO:0005615">
    <property type="term" value="C:extracellular space"/>
    <property type="evidence" value="ECO:0007669"/>
    <property type="project" value="TreeGrafter"/>
</dbReference>
<evidence type="ECO:0008006" key="8">
    <source>
        <dbReference type="Google" id="ProtNLM"/>
    </source>
</evidence>
<evidence type="ECO:0000259" key="5">
    <source>
        <dbReference type="PROSITE" id="PS51406"/>
    </source>
</evidence>
<dbReference type="SUPFAM" id="SSF57535">
    <property type="entry name" value="Complement control module/SCR domain"/>
    <property type="match status" value="1"/>
</dbReference>
<dbReference type="InterPro" id="IPR035976">
    <property type="entry name" value="Sushi/SCR/CCP_sf"/>
</dbReference>
<dbReference type="Pfam" id="PF00084">
    <property type="entry name" value="Sushi"/>
    <property type="match status" value="1"/>
</dbReference>
<gene>
    <name evidence="6" type="ORF">MCOR_31329</name>
</gene>
<keyword evidence="7" id="KW-1185">Reference proteome</keyword>
<name>A0A6J8CK78_MYTCO</name>
<dbReference type="InterPro" id="IPR000436">
    <property type="entry name" value="Sushi_SCR_CCP_dom"/>
</dbReference>
<dbReference type="InterPro" id="IPR050373">
    <property type="entry name" value="Fibrinogen_C-term_domain"/>
</dbReference>
<keyword evidence="1 2" id="KW-1015">Disulfide bond</keyword>
<evidence type="ECO:0000256" key="3">
    <source>
        <dbReference type="SAM" id="SignalP"/>
    </source>
</evidence>
<dbReference type="PANTHER" id="PTHR19143:SF458">
    <property type="entry name" value="FIBRINOGEN C-TERMINAL DOMAIN-CONTAINING PROTEIN-RELATED"/>
    <property type="match status" value="1"/>
</dbReference>
<dbReference type="PANTHER" id="PTHR19143">
    <property type="entry name" value="FIBRINOGEN/TENASCIN/ANGIOPOEITIN"/>
    <property type="match status" value="1"/>
</dbReference>
<dbReference type="PROSITE" id="PS50923">
    <property type="entry name" value="SUSHI"/>
    <property type="match status" value="1"/>
</dbReference>